<keyword evidence="7 14" id="KW-0547">Nucleotide-binding</keyword>
<dbReference type="Gene3D" id="3.30.200.20">
    <property type="entry name" value="Phosphorylase Kinase, domain 1"/>
    <property type="match status" value="1"/>
</dbReference>
<dbReference type="GO" id="GO:0016020">
    <property type="term" value="C:membrane"/>
    <property type="evidence" value="ECO:0007669"/>
    <property type="project" value="UniProtKB-SubCell"/>
</dbReference>
<evidence type="ECO:0000256" key="5">
    <source>
        <dbReference type="ARBA" id="ARBA00022679"/>
    </source>
</evidence>
<evidence type="ECO:0000256" key="7">
    <source>
        <dbReference type="ARBA" id="ARBA00022741"/>
    </source>
</evidence>
<dbReference type="InterPro" id="IPR011009">
    <property type="entry name" value="Kinase-like_dom_sf"/>
</dbReference>
<dbReference type="Gramene" id="KJB45484">
    <property type="protein sequence ID" value="KJB45484"/>
    <property type="gene ID" value="B456_007G308900"/>
</dbReference>
<evidence type="ECO:0000256" key="12">
    <source>
        <dbReference type="ARBA" id="ARBA00047899"/>
    </source>
</evidence>
<evidence type="ECO:0000313" key="18">
    <source>
        <dbReference type="EMBL" id="KJB45484.1"/>
    </source>
</evidence>
<keyword evidence="19" id="KW-1185">Reference proteome</keyword>
<evidence type="ECO:0000256" key="6">
    <source>
        <dbReference type="ARBA" id="ARBA00022692"/>
    </source>
</evidence>
<dbReference type="AlphaFoldDB" id="A0A0D2SMS1"/>
<keyword evidence="4" id="KW-0597">Phosphoprotein</keyword>
<dbReference type="GO" id="GO:0005524">
    <property type="term" value="F:ATP binding"/>
    <property type="evidence" value="ECO:0007669"/>
    <property type="project" value="UniProtKB-UniRule"/>
</dbReference>
<feature type="binding site" evidence="14">
    <location>
        <position position="218"/>
    </location>
    <ligand>
        <name>ATP</name>
        <dbReference type="ChEBI" id="CHEBI:30616"/>
    </ligand>
</feature>
<dbReference type="PROSITE" id="PS00107">
    <property type="entry name" value="PROTEIN_KINASE_ATP"/>
    <property type="match status" value="1"/>
</dbReference>
<evidence type="ECO:0000256" key="15">
    <source>
        <dbReference type="SAM" id="MobiDB-lite"/>
    </source>
</evidence>
<dbReference type="PANTHER" id="PTHR47984:SF14">
    <property type="entry name" value="OS01G0323000 PROTEIN"/>
    <property type="match status" value="1"/>
</dbReference>
<protein>
    <recommendedName>
        <fullName evidence="2">non-specific serine/threonine protein kinase</fullName>
        <ecNumber evidence="2">2.7.11.1</ecNumber>
    </recommendedName>
</protein>
<evidence type="ECO:0000259" key="17">
    <source>
        <dbReference type="PROSITE" id="PS50011"/>
    </source>
</evidence>
<dbReference type="FunFam" id="1.10.510.10:FF:000035">
    <property type="entry name" value="Putative receptor-like serine/threonine-protein kinase"/>
    <property type="match status" value="1"/>
</dbReference>
<organism evidence="18 19">
    <name type="scientific">Gossypium raimondii</name>
    <name type="common">Peruvian cotton</name>
    <name type="synonym">Gossypium klotzschianum subsp. raimondii</name>
    <dbReference type="NCBI Taxonomy" id="29730"/>
    <lineage>
        <taxon>Eukaryota</taxon>
        <taxon>Viridiplantae</taxon>
        <taxon>Streptophyta</taxon>
        <taxon>Embryophyta</taxon>
        <taxon>Tracheophyta</taxon>
        <taxon>Spermatophyta</taxon>
        <taxon>Magnoliopsida</taxon>
        <taxon>eudicotyledons</taxon>
        <taxon>Gunneridae</taxon>
        <taxon>Pentapetalae</taxon>
        <taxon>rosids</taxon>
        <taxon>malvids</taxon>
        <taxon>Malvales</taxon>
        <taxon>Malvaceae</taxon>
        <taxon>Malvoideae</taxon>
        <taxon>Gossypium</taxon>
    </lineage>
</organism>
<keyword evidence="10 16" id="KW-1133">Transmembrane helix</keyword>
<keyword evidence="3" id="KW-0723">Serine/threonine-protein kinase</keyword>
<comment type="catalytic activity">
    <reaction evidence="13">
        <text>L-seryl-[protein] + ATP = O-phospho-L-seryl-[protein] + ADP + H(+)</text>
        <dbReference type="Rhea" id="RHEA:17989"/>
        <dbReference type="Rhea" id="RHEA-COMP:9863"/>
        <dbReference type="Rhea" id="RHEA-COMP:11604"/>
        <dbReference type="ChEBI" id="CHEBI:15378"/>
        <dbReference type="ChEBI" id="CHEBI:29999"/>
        <dbReference type="ChEBI" id="CHEBI:30616"/>
        <dbReference type="ChEBI" id="CHEBI:83421"/>
        <dbReference type="ChEBI" id="CHEBI:456216"/>
        <dbReference type="EC" id="2.7.11.1"/>
    </reaction>
</comment>
<dbReference type="SUPFAM" id="SSF56112">
    <property type="entry name" value="Protein kinase-like (PK-like)"/>
    <property type="match status" value="1"/>
</dbReference>
<evidence type="ECO:0000256" key="10">
    <source>
        <dbReference type="ARBA" id="ARBA00022989"/>
    </source>
</evidence>
<dbReference type="Pfam" id="PF07714">
    <property type="entry name" value="PK_Tyr_Ser-Thr"/>
    <property type="match status" value="2"/>
</dbReference>
<dbReference type="Proteomes" id="UP000032304">
    <property type="component" value="Chromosome 7"/>
</dbReference>
<dbReference type="InterPro" id="IPR052232">
    <property type="entry name" value="RLK_Ser/Thr-Kinase"/>
</dbReference>
<evidence type="ECO:0000256" key="11">
    <source>
        <dbReference type="ARBA" id="ARBA00023136"/>
    </source>
</evidence>
<evidence type="ECO:0000256" key="1">
    <source>
        <dbReference type="ARBA" id="ARBA00004167"/>
    </source>
</evidence>
<feature type="domain" description="Protein kinase" evidence="17">
    <location>
        <begin position="189"/>
        <end position="425"/>
    </location>
</feature>
<keyword evidence="5" id="KW-0808">Transferase</keyword>
<name>A0A0D2SMS1_GOSRA</name>
<dbReference type="PROSITE" id="PS50011">
    <property type="entry name" value="PROTEIN_KINASE_DOM"/>
    <property type="match status" value="1"/>
</dbReference>
<feature type="transmembrane region" description="Helical" evidence="16">
    <location>
        <begin position="20"/>
        <end position="43"/>
    </location>
</feature>
<evidence type="ECO:0000256" key="4">
    <source>
        <dbReference type="ARBA" id="ARBA00022553"/>
    </source>
</evidence>
<feature type="region of interest" description="Disordered" evidence="15">
    <location>
        <begin position="108"/>
        <end position="144"/>
    </location>
</feature>
<evidence type="ECO:0000256" key="13">
    <source>
        <dbReference type="ARBA" id="ARBA00048679"/>
    </source>
</evidence>
<dbReference type="InterPro" id="IPR000719">
    <property type="entry name" value="Prot_kinase_dom"/>
</dbReference>
<evidence type="ECO:0000256" key="2">
    <source>
        <dbReference type="ARBA" id="ARBA00012513"/>
    </source>
</evidence>
<accession>A0A0D2SMS1</accession>
<keyword evidence="6 16" id="KW-0812">Transmembrane</keyword>
<keyword evidence="11 16" id="KW-0472">Membrane</keyword>
<feature type="compositionally biased region" description="Basic and acidic residues" evidence="15">
    <location>
        <begin position="457"/>
        <end position="482"/>
    </location>
</feature>
<feature type="compositionally biased region" description="Low complexity" evidence="15">
    <location>
        <begin position="133"/>
        <end position="143"/>
    </location>
</feature>
<comment type="catalytic activity">
    <reaction evidence="12">
        <text>L-threonyl-[protein] + ATP = O-phospho-L-threonyl-[protein] + ADP + H(+)</text>
        <dbReference type="Rhea" id="RHEA:46608"/>
        <dbReference type="Rhea" id="RHEA-COMP:11060"/>
        <dbReference type="Rhea" id="RHEA-COMP:11605"/>
        <dbReference type="ChEBI" id="CHEBI:15378"/>
        <dbReference type="ChEBI" id="CHEBI:30013"/>
        <dbReference type="ChEBI" id="CHEBI:30616"/>
        <dbReference type="ChEBI" id="CHEBI:61977"/>
        <dbReference type="ChEBI" id="CHEBI:456216"/>
        <dbReference type="EC" id="2.7.11.1"/>
    </reaction>
</comment>
<evidence type="ECO:0000313" key="19">
    <source>
        <dbReference type="Proteomes" id="UP000032304"/>
    </source>
</evidence>
<evidence type="ECO:0000256" key="16">
    <source>
        <dbReference type="SAM" id="Phobius"/>
    </source>
</evidence>
<comment type="subcellular location">
    <subcellularLocation>
        <location evidence="1">Membrane</location>
        <topology evidence="1">Single-pass membrane protein</topology>
    </subcellularLocation>
</comment>
<evidence type="ECO:0000256" key="14">
    <source>
        <dbReference type="PROSITE-ProRule" id="PRU10141"/>
    </source>
</evidence>
<dbReference type="GO" id="GO:0004674">
    <property type="term" value="F:protein serine/threonine kinase activity"/>
    <property type="evidence" value="ECO:0007669"/>
    <property type="project" value="UniProtKB-KW"/>
</dbReference>
<dbReference type="EMBL" id="CM001746">
    <property type="protein sequence ID" value="KJB45484.1"/>
    <property type="molecule type" value="Genomic_DNA"/>
</dbReference>
<keyword evidence="9 14" id="KW-0067">ATP-binding</keyword>
<reference evidence="18 19" key="1">
    <citation type="journal article" date="2012" name="Nature">
        <title>Repeated polyploidization of Gossypium genomes and the evolution of spinnable cotton fibres.</title>
        <authorList>
            <person name="Paterson A.H."/>
            <person name="Wendel J.F."/>
            <person name="Gundlach H."/>
            <person name="Guo H."/>
            <person name="Jenkins J."/>
            <person name="Jin D."/>
            <person name="Llewellyn D."/>
            <person name="Showmaker K.C."/>
            <person name="Shu S."/>
            <person name="Udall J."/>
            <person name="Yoo M.J."/>
            <person name="Byers R."/>
            <person name="Chen W."/>
            <person name="Doron-Faigenboim A."/>
            <person name="Duke M.V."/>
            <person name="Gong L."/>
            <person name="Grimwood J."/>
            <person name="Grover C."/>
            <person name="Grupp K."/>
            <person name="Hu G."/>
            <person name="Lee T.H."/>
            <person name="Li J."/>
            <person name="Lin L."/>
            <person name="Liu T."/>
            <person name="Marler B.S."/>
            <person name="Page J.T."/>
            <person name="Roberts A.W."/>
            <person name="Romanel E."/>
            <person name="Sanders W.S."/>
            <person name="Szadkowski E."/>
            <person name="Tan X."/>
            <person name="Tang H."/>
            <person name="Xu C."/>
            <person name="Wang J."/>
            <person name="Wang Z."/>
            <person name="Zhang D."/>
            <person name="Zhang L."/>
            <person name="Ashrafi H."/>
            <person name="Bedon F."/>
            <person name="Bowers J.E."/>
            <person name="Brubaker C.L."/>
            <person name="Chee P.W."/>
            <person name="Das S."/>
            <person name="Gingle A.R."/>
            <person name="Haigler C.H."/>
            <person name="Harker D."/>
            <person name="Hoffmann L.V."/>
            <person name="Hovav R."/>
            <person name="Jones D.C."/>
            <person name="Lemke C."/>
            <person name="Mansoor S."/>
            <person name="ur Rahman M."/>
            <person name="Rainville L.N."/>
            <person name="Rambani A."/>
            <person name="Reddy U.K."/>
            <person name="Rong J.K."/>
            <person name="Saranga Y."/>
            <person name="Scheffler B.E."/>
            <person name="Scheffler J.A."/>
            <person name="Stelly D.M."/>
            <person name="Triplett B.A."/>
            <person name="Van Deynze A."/>
            <person name="Vaslin M.F."/>
            <person name="Waghmare V.N."/>
            <person name="Walford S.A."/>
            <person name="Wright R.J."/>
            <person name="Zaki E.A."/>
            <person name="Zhang T."/>
            <person name="Dennis E.S."/>
            <person name="Mayer K.F."/>
            <person name="Peterson D.G."/>
            <person name="Rokhsar D.S."/>
            <person name="Wang X."/>
            <person name="Schmutz J."/>
        </authorList>
    </citation>
    <scope>NUCLEOTIDE SEQUENCE [LARGE SCALE GENOMIC DNA]</scope>
</reference>
<dbReference type="FunFam" id="3.30.200.20:FF:000083">
    <property type="entry name" value="Putative receptor-like protein kinase"/>
    <property type="match status" value="1"/>
</dbReference>
<dbReference type="Gene3D" id="1.10.510.10">
    <property type="entry name" value="Transferase(Phosphotransferase) domain 1"/>
    <property type="match status" value="2"/>
</dbReference>
<sequence>MANDLNAEMSKKTAIFGLKVWEVIGIVVALFIIIILSLLSFCLTSRKKKSRARNKLPLTQIPSISKEIKEVRVEQVSANDFVPRDGILLTIHDKSSDKDSDRVMVHLGMGKSRNGDNSSQSGSFHHLERDGAGSQSGEEGSSGTVTVYRQSSLYPVTAPSPLVGLPEFSHLGWGHWFTLRDLELATNRFSKENVLGEGGYGVVYRGHLINGTPVAVKKILNNLGQAEKEFRVEVEAIGHVRHKNLVRLLGYCIEGTHRMLVYEYVNNGNLEQWLHGAMRQHGYLTWEARIKVLLGTAKALAYLHEAIEPKVVHRDINHVTTRVMGTFGYVAPEYANTGLLNEKSDVYSFGVVLLEAITGRDPVDYGRPAHEVNLVDWLKMMVGSRRSEEVVDPNIEVRPSTRTLKRALLTALRCVDPDSEKRPKMGQVARMLESEEYPIPREDRRHRRTHGNNSEIDSQKDNSDTDKSDYPASRSESKRTQS</sequence>
<proteinExistence type="predicted"/>
<evidence type="ECO:0000256" key="3">
    <source>
        <dbReference type="ARBA" id="ARBA00022527"/>
    </source>
</evidence>
<evidence type="ECO:0000256" key="8">
    <source>
        <dbReference type="ARBA" id="ARBA00022777"/>
    </source>
</evidence>
<gene>
    <name evidence="18" type="ORF">B456_007G308900</name>
</gene>
<keyword evidence="8" id="KW-0418">Kinase</keyword>
<dbReference type="InterPro" id="IPR017441">
    <property type="entry name" value="Protein_kinase_ATP_BS"/>
</dbReference>
<evidence type="ECO:0000256" key="9">
    <source>
        <dbReference type="ARBA" id="ARBA00022840"/>
    </source>
</evidence>
<dbReference type="PANTHER" id="PTHR47984">
    <property type="entry name" value="OS01G0323000 PROTEIN"/>
    <property type="match status" value="1"/>
</dbReference>
<feature type="region of interest" description="Disordered" evidence="15">
    <location>
        <begin position="418"/>
        <end position="482"/>
    </location>
</feature>
<dbReference type="EC" id="2.7.11.1" evidence="2"/>
<dbReference type="InterPro" id="IPR001245">
    <property type="entry name" value="Ser-Thr/Tyr_kinase_cat_dom"/>
</dbReference>